<comment type="caution">
    <text evidence="1">The sequence shown here is derived from an EMBL/GenBank/DDBJ whole genome shotgun (WGS) entry which is preliminary data.</text>
</comment>
<evidence type="ECO:0000313" key="1">
    <source>
        <dbReference type="EMBL" id="GEO86215.1"/>
    </source>
</evidence>
<proteinExistence type="predicted"/>
<evidence type="ECO:0000313" key="2">
    <source>
        <dbReference type="Proteomes" id="UP000321717"/>
    </source>
</evidence>
<organism evidence="1 2">
    <name type="scientific">Ciceribacter naphthalenivorans</name>
    <dbReference type="NCBI Taxonomy" id="1118451"/>
    <lineage>
        <taxon>Bacteria</taxon>
        <taxon>Pseudomonadati</taxon>
        <taxon>Pseudomonadota</taxon>
        <taxon>Alphaproteobacteria</taxon>
        <taxon>Hyphomicrobiales</taxon>
        <taxon>Rhizobiaceae</taxon>
        <taxon>Ciceribacter</taxon>
    </lineage>
</organism>
<accession>A0A512HL88</accession>
<reference evidence="1 2" key="1">
    <citation type="submission" date="2019-07" db="EMBL/GenBank/DDBJ databases">
        <title>Whole genome shotgun sequence of Rhizobium naphthalenivorans NBRC 107585.</title>
        <authorList>
            <person name="Hosoyama A."/>
            <person name="Uohara A."/>
            <person name="Ohji S."/>
            <person name="Ichikawa N."/>
        </authorList>
    </citation>
    <scope>NUCLEOTIDE SEQUENCE [LARGE SCALE GENOMIC DNA]</scope>
    <source>
        <strain evidence="1 2">NBRC 107585</strain>
    </source>
</reference>
<sequence>MMAKIPEMTKHRGFPSGLTGTQWQFTIRRANPKVTKITAWPRHPSRDQTEALADAAFLHAAWHYFGAEPFERGNLDGGRLCRLFGREIIPAEKAFDPASYQAMLQINESLARKNFPQAFEDIMEV</sequence>
<protein>
    <submittedName>
        <fullName evidence="1">Uncharacterized protein</fullName>
    </submittedName>
</protein>
<name>A0A512HL88_9HYPH</name>
<dbReference type="Proteomes" id="UP000321717">
    <property type="component" value="Unassembled WGS sequence"/>
</dbReference>
<gene>
    <name evidence="1" type="ORF">RNA01_31470</name>
</gene>
<dbReference type="EMBL" id="BJZP01000017">
    <property type="protein sequence ID" value="GEO86215.1"/>
    <property type="molecule type" value="Genomic_DNA"/>
</dbReference>
<keyword evidence="2" id="KW-1185">Reference proteome</keyword>
<dbReference type="AlphaFoldDB" id="A0A512HL88"/>